<keyword evidence="4" id="KW-1133">Transmembrane helix</keyword>
<feature type="region of interest" description="Disordered" evidence="6">
    <location>
        <begin position="8"/>
        <end position="43"/>
    </location>
</feature>
<reference evidence="7" key="1">
    <citation type="submission" date="2022-08" db="UniProtKB">
        <authorList>
            <consortium name="EnsemblMetazoa"/>
        </authorList>
    </citation>
    <scope>IDENTIFICATION</scope>
    <source>
        <strain evidence="7">05x7-T-G4-1.051#20</strain>
    </source>
</reference>
<evidence type="ECO:0000256" key="5">
    <source>
        <dbReference type="ARBA" id="ARBA00023136"/>
    </source>
</evidence>
<evidence type="ECO:0000313" key="8">
    <source>
        <dbReference type="Proteomes" id="UP000005408"/>
    </source>
</evidence>
<dbReference type="InterPro" id="IPR007593">
    <property type="entry name" value="CD225/Dispanin_fam"/>
</dbReference>
<accession>A0A8W8JNP8</accession>
<keyword evidence="5" id="KW-0472">Membrane</keyword>
<keyword evidence="8" id="KW-1185">Reference proteome</keyword>
<evidence type="ECO:0000313" key="7">
    <source>
        <dbReference type="EnsemblMetazoa" id="G19573.1:cds"/>
    </source>
</evidence>
<dbReference type="AlphaFoldDB" id="A0A8W8JNP8"/>
<evidence type="ECO:0000256" key="1">
    <source>
        <dbReference type="ARBA" id="ARBA00004370"/>
    </source>
</evidence>
<dbReference type="EnsemblMetazoa" id="G19573.1">
    <property type="protein sequence ID" value="G19573.1:cds"/>
    <property type="gene ID" value="G19573"/>
</dbReference>
<evidence type="ECO:0000256" key="4">
    <source>
        <dbReference type="ARBA" id="ARBA00022989"/>
    </source>
</evidence>
<proteinExistence type="inferred from homology"/>
<dbReference type="Pfam" id="PF04505">
    <property type="entry name" value="CD225"/>
    <property type="match status" value="1"/>
</dbReference>
<evidence type="ECO:0000256" key="3">
    <source>
        <dbReference type="ARBA" id="ARBA00022692"/>
    </source>
</evidence>
<keyword evidence="3" id="KW-0812">Transmembrane</keyword>
<dbReference type="Proteomes" id="UP000005408">
    <property type="component" value="Unassembled WGS sequence"/>
</dbReference>
<dbReference type="PANTHER" id="PTHR14948">
    <property type="entry name" value="NG5"/>
    <property type="match status" value="1"/>
</dbReference>
<dbReference type="InterPro" id="IPR051423">
    <property type="entry name" value="CD225/Dispanin"/>
</dbReference>
<evidence type="ECO:0000256" key="2">
    <source>
        <dbReference type="ARBA" id="ARBA00006843"/>
    </source>
</evidence>
<dbReference type="PANTHER" id="PTHR14948:SF25">
    <property type="entry name" value="DUF4190 DOMAIN-CONTAINING PROTEIN"/>
    <property type="match status" value="1"/>
</dbReference>
<organism evidence="7 8">
    <name type="scientific">Magallana gigas</name>
    <name type="common">Pacific oyster</name>
    <name type="synonym">Crassostrea gigas</name>
    <dbReference type="NCBI Taxonomy" id="29159"/>
    <lineage>
        <taxon>Eukaryota</taxon>
        <taxon>Metazoa</taxon>
        <taxon>Spiralia</taxon>
        <taxon>Lophotrochozoa</taxon>
        <taxon>Mollusca</taxon>
        <taxon>Bivalvia</taxon>
        <taxon>Autobranchia</taxon>
        <taxon>Pteriomorphia</taxon>
        <taxon>Ostreida</taxon>
        <taxon>Ostreoidea</taxon>
        <taxon>Ostreidae</taxon>
        <taxon>Magallana</taxon>
    </lineage>
</organism>
<protein>
    <submittedName>
        <fullName evidence="7">Uncharacterized protein</fullName>
    </submittedName>
</protein>
<evidence type="ECO:0000256" key="6">
    <source>
        <dbReference type="SAM" id="MobiDB-lite"/>
    </source>
</evidence>
<sequence length="112" mass="12058">MVVSILLAPPEYSKSSNPNDEPNSKDTYVAKYPGNENQGTQGQPLMTTVVTQPEAVPTVSSHKNMVCAAIMSCLCCFWPPGIFAIEAACKAENAAAREDAIEVTVQSRLARR</sequence>
<name>A0A8W8JNP8_MAGGI</name>
<comment type="similarity">
    <text evidence="2">Belongs to the CD225/Dispanin family.</text>
</comment>
<dbReference type="GO" id="GO:0016020">
    <property type="term" value="C:membrane"/>
    <property type="evidence" value="ECO:0007669"/>
    <property type="project" value="UniProtKB-SubCell"/>
</dbReference>
<comment type="subcellular location">
    <subcellularLocation>
        <location evidence="1">Membrane</location>
    </subcellularLocation>
</comment>